<dbReference type="KEGG" id="ppac:PAP_00645"/>
<dbReference type="GeneID" id="24841264"/>
<keyword evidence="9" id="KW-1185">Reference proteome</keyword>
<feature type="binding site" evidence="7">
    <location>
        <position position="110"/>
    </location>
    <ligand>
        <name>5-amino-6-(D-ribitylamino)uracil</name>
        <dbReference type="ChEBI" id="CHEBI:15934"/>
    </ligand>
</feature>
<dbReference type="EC" id="2.5.1.78" evidence="3 7"/>
<dbReference type="SMR" id="A0A075LVS6"/>
<dbReference type="HAMAP" id="MF_00178">
    <property type="entry name" value="Lumazine_synth"/>
    <property type="match status" value="1"/>
</dbReference>
<evidence type="ECO:0000256" key="1">
    <source>
        <dbReference type="ARBA" id="ARBA00004917"/>
    </source>
</evidence>
<reference evidence="8 9" key="2">
    <citation type="journal article" date="2015" name="Genome Announc.">
        <title>Complete Genome Sequence of Hyperthermophilic Piezophilic Archaeon Palaeococcus pacificus DY20341T, Isolated from Deep-Sea Hydrothermal Sediments.</title>
        <authorList>
            <person name="Zeng X."/>
            <person name="Jebbar M."/>
            <person name="Shao Z."/>
        </authorList>
    </citation>
    <scope>NUCLEOTIDE SEQUENCE [LARGE SCALE GENOMIC DNA]</scope>
    <source>
        <strain evidence="8 9">DY20341</strain>
    </source>
</reference>
<evidence type="ECO:0000313" key="9">
    <source>
        <dbReference type="Proteomes" id="UP000027981"/>
    </source>
</evidence>
<dbReference type="OrthoDB" id="7610at2157"/>
<name>A0A075LVS6_9EURY</name>
<dbReference type="InterPro" id="IPR036467">
    <property type="entry name" value="LS/RS_sf"/>
</dbReference>
<dbReference type="SUPFAM" id="SSF52121">
    <property type="entry name" value="Lumazine synthase"/>
    <property type="match status" value="1"/>
</dbReference>
<evidence type="ECO:0000256" key="5">
    <source>
        <dbReference type="ARBA" id="ARBA00022679"/>
    </source>
</evidence>
<accession>A0A075LVS6</accession>
<dbReference type="RefSeq" id="WP_048164061.1">
    <property type="nucleotide sequence ID" value="NZ_CP006019.1"/>
</dbReference>
<organism evidence="8 9">
    <name type="scientific">Palaeococcus pacificus DY20341</name>
    <dbReference type="NCBI Taxonomy" id="1343739"/>
    <lineage>
        <taxon>Archaea</taxon>
        <taxon>Methanobacteriati</taxon>
        <taxon>Methanobacteriota</taxon>
        <taxon>Thermococci</taxon>
        <taxon>Thermococcales</taxon>
        <taxon>Thermococcaceae</taxon>
        <taxon>Palaeococcus</taxon>
    </lineage>
</organism>
<feature type="binding site" evidence="7">
    <location>
        <position position="21"/>
    </location>
    <ligand>
        <name>5-amino-6-(D-ribitylamino)uracil</name>
        <dbReference type="ChEBI" id="CHEBI:15934"/>
    </ligand>
</feature>
<dbReference type="Proteomes" id="UP000027981">
    <property type="component" value="Chromosome"/>
</dbReference>
<evidence type="ECO:0000256" key="2">
    <source>
        <dbReference type="ARBA" id="ARBA00007424"/>
    </source>
</evidence>
<dbReference type="InterPro" id="IPR002180">
    <property type="entry name" value="LS/RS"/>
</dbReference>
<comment type="catalytic activity">
    <reaction evidence="6 7">
        <text>(2S)-2-hydroxy-3-oxobutyl phosphate + 5-amino-6-(D-ribitylamino)uracil = 6,7-dimethyl-8-(1-D-ribityl)lumazine + phosphate + 2 H2O + H(+)</text>
        <dbReference type="Rhea" id="RHEA:26152"/>
        <dbReference type="ChEBI" id="CHEBI:15377"/>
        <dbReference type="ChEBI" id="CHEBI:15378"/>
        <dbReference type="ChEBI" id="CHEBI:15934"/>
        <dbReference type="ChEBI" id="CHEBI:43474"/>
        <dbReference type="ChEBI" id="CHEBI:58201"/>
        <dbReference type="ChEBI" id="CHEBI:58830"/>
        <dbReference type="EC" id="2.5.1.78"/>
    </reaction>
</comment>
<dbReference type="PANTHER" id="PTHR21058:SF0">
    <property type="entry name" value="6,7-DIMETHYL-8-RIBITYLLUMAZINE SYNTHASE"/>
    <property type="match status" value="1"/>
</dbReference>
<feature type="binding site" evidence="7">
    <location>
        <begin position="77"/>
        <end position="79"/>
    </location>
    <ligand>
        <name>5-amino-6-(D-ribitylamino)uracil</name>
        <dbReference type="ChEBI" id="CHEBI:15934"/>
    </ligand>
</feature>
<dbReference type="CDD" id="cd09209">
    <property type="entry name" value="Lumazine_synthase-I"/>
    <property type="match status" value="1"/>
</dbReference>
<comment type="pathway">
    <text evidence="1 7">Cofactor biosynthesis; riboflavin biosynthesis; riboflavin from 2-hydroxy-3-oxobutyl phosphate and 5-amino-6-(D-ribitylamino)uracil: step 1/2.</text>
</comment>
<evidence type="ECO:0000313" key="8">
    <source>
        <dbReference type="EMBL" id="AIF68573.1"/>
    </source>
</evidence>
<dbReference type="GO" id="GO:0009349">
    <property type="term" value="C:riboflavin synthase complex"/>
    <property type="evidence" value="ECO:0007669"/>
    <property type="project" value="UniProtKB-UniRule"/>
</dbReference>
<proteinExistence type="inferred from homology"/>
<evidence type="ECO:0000256" key="7">
    <source>
        <dbReference type="HAMAP-Rule" id="MF_00178"/>
    </source>
</evidence>
<feature type="binding site" evidence="7">
    <location>
        <begin position="53"/>
        <end position="55"/>
    </location>
    <ligand>
        <name>5-amino-6-(D-ribitylamino)uracil</name>
        <dbReference type="ChEBI" id="CHEBI:15934"/>
    </ligand>
</feature>
<dbReference type="STRING" id="1343739.PAP_00645"/>
<dbReference type="eggNOG" id="arCOG01323">
    <property type="taxonomic scope" value="Archaea"/>
</dbReference>
<dbReference type="InterPro" id="IPR034964">
    <property type="entry name" value="LS"/>
</dbReference>
<protein>
    <recommendedName>
        <fullName evidence="3 7">6,7-dimethyl-8-ribityllumazine synthase</fullName>
        <shortName evidence="7">DMRL synthase</shortName>
        <shortName evidence="7">LS</shortName>
        <shortName evidence="7">Lumazine synthase</shortName>
        <ecNumber evidence="3 7">2.5.1.78</ecNumber>
    </recommendedName>
</protein>
<sequence length="153" mass="16903">MIYEGDYKGEGLKIGIVVSRFNDLLTKELLDGALDCFKRHGVENIDIFKVPGAFEIPFIAKELAKKENYDAILALGAVVKGETYHFELVANEVAKGVAHINLTYETPVIFGVITVDDEIQGLDRAGIKSNKGFEYALATLEMANLKKKLKKVP</sequence>
<dbReference type="GO" id="GO:0000906">
    <property type="term" value="F:6,7-dimethyl-8-ribityllumazine synthase activity"/>
    <property type="evidence" value="ECO:0007669"/>
    <property type="project" value="UniProtKB-UniRule"/>
</dbReference>
<feature type="binding site" evidence="7">
    <location>
        <begin position="82"/>
        <end position="83"/>
    </location>
    <ligand>
        <name>(2S)-2-hydroxy-3-oxobutyl phosphate</name>
        <dbReference type="ChEBI" id="CHEBI:58830"/>
    </ligand>
</feature>
<gene>
    <name evidence="7 8" type="primary">ribH</name>
    <name evidence="8" type="ORF">PAP_00645</name>
</gene>
<dbReference type="Pfam" id="PF00885">
    <property type="entry name" value="DMRL_synthase"/>
    <property type="match status" value="1"/>
</dbReference>
<keyword evidence="4 7" id="KW-0686">Riboflavin biosynthesis</keyword>
<feature type="active site" description="Proton donor" evidence="7">
    <location>
        <position position="85"/>
    </location>
</feature>
<dbReference type="Gene3D" id="3.40.50.960">
    <property type="entry name" value="Lumazine/riboflavin synthase"/>
    <property type="match status" value="1"/>
</dbReference>
<evidence type="ECO:0000256" key="6">
    <source>
        <dbReference type="ARBA" id="ARBA00048785"/>
    </source>
</evidence>
<comment type="function">
    <text evidence="7">Catalyzes the formation of 6,7-dimethyl-8-ribityllumazine by condensation of 5-amino-6-(D-ribitylamino)uracil with 3,4-dihydroxy-2-butanone 4-phosphate. This is the penultimate step in the biosynthesis of riboflavin.</text>
</comment>
<evidence type="ECO:0000256" key="3">
    <source>
        <dbReference type="ARBA" id="ARBA00012664"/>
    </source>
</evidence>
<evidence type="ECO:0000256" key="4">
    <source>
        <dbReference type="ARBA" id="ARBA00022619"/>
    </source>
</evidence>
<feature type="binding site" evidence="7">
    <location>
        <position position="124"/>
    </location>
    <ligand>
        <name>(2S)-2-hydroxy-3-oxobutyl phosphate</name>
        <dbReference type="ChEBI" id="CHEBI:58830"/>
    </ligand>
</feature>
<comment type="similarity">
    <text evidence="2 7">Belongs to the DMRL synthase family.</text>
</comment>
<dbReference type="HOGENOM" id="CLU_089358_1_1_2"/>
<dbReference type="GO" id="GO:0009231">
    <property type="term" value="P:riboflavin biosynthetic process"/>
    <property type="evidence" value="ECO:0007669"/>
    <property type="project" value="UniProtKB-UniRule"/>
</dbReference>
<dbReference type="PANTHER" id="PTHR21058">
    <property type="entry name" value="6,7-DIMETHYL-8-RIBITYLLUMAZINE SYNTHASE DMRL SYNTHASE LUMAZINE SYNTHASE"/>
    <property type="match status" value="1"/>
</dbReference>
<keyword evidence="5 7" id="KW-0808">Transferase</keyword>
<dbReference type="NCBIfam" id="TIGR00114">
    <property type="entry name" value="lumazine-synth"/>
    <property type="match status" value="1"/>
</dbReference>
<dbReference type="AlphaFoldDB" id="A0A075LVS6"/>
<reference evidence="9" key="1">
    <citation type="submission" date="2013-06" db="EMBL/GenBank/DDBJ databases">
        <title>Complete Genome Sequence of Hyperthermophilic Palaeococcus pacificus DY20341T, Isolated from a Deep-Sea Hydrothermal Sediments.</title>
        <authorList>
            <person name="Zeng X."/>
            <person name="Shao Z."/>
        </authorList>
    </citation>
    <scope>NUCLEOTIDE SEQUENCE [LARGE SCALE GENOMIC DNA]</scope>
    <source>
        <strain evidence="9">DY20341</strain>
    </source>
</reference>
<dbReference type="UniPathway" id="UPA00275">
    <property type="reaction ID" value="UER00404"/>
</dbReference>
<dbReference type="EMBL" id="CP006019">
    <property type="protein sequence ID" value="AIF68573.1"/>
    <property type="molecule type" value="Genomic_DNA"/>
</dbReference>